<name>A0AA38CPM8_TAXCH</name>
<evidence type="ECO:0000313" key="2">
    <source>
        <dbReference type="EMBL" id="KAH9301282.1"/>
    </source>
</evidence>
<evidence type="ECO:0000256" key="1">
    <source>
        <dbReference type="SAM" id="MobiDB-lite"/>
    </source>
</evidence>
<evidence type="ECO:0000313" key="3">
    <source>
        <dbReference type="Proteomes" id="UP000824469"/>
    </source>
</evidence>
<accession>A0AA38CPM8</accession>
<sequence length="154" mass="17251">MISCIALNKNKKVIPRAEAPSKEVHKEEDKVVEDSPKSGSTIGVTSPKKMEILGEKESNIRLDLNNDSGGCCGVFKGEENFNEYEKETLQEYPLDMEDLNILMEAFKCLDKENLISTPMNSPTTEAERPSRPNENKENESPWAERLNAIGTFEG</sequence>
<feature type="region of interest" description="Disordered" evidence="1">
    <location>
        <begin position="114"/>
        <end position="154"/>
    </location>
</feature>
<feature type="compositionally biased region" description="Basic and acidic residues" evidence="1">
    <location>
        <begin position="125"/>
        <end position="139"/>
    </location>
</feature>
<dbReference type="Proteomes" id="UP000824469">
    <property type="component" value="Unassembled WGS sequence"/>
</dbReference>
<feature type="non-terminal residue" evidence="2">
    <location>
        <position position="154"/>
    </location>
</feature>
<feature type="region of interest" description="Disordered" evidence="1">
    <location>
        <begin position="18"/>
        <end position="48"/>
    </location>
</feature>
<reference evidence="2 3" key="1">
    <citation type="journal article" date="2021" name="Nat. Plants">
        <title>The Taxus genome provides insights into paclitaxel biosynthesis.</title>
        <authorList>
            <person name="Xiong X."/>
            <person name="Gou J."/>
            <person name="Liao Q."/>
            <person name="Li Y."/>
            <person name="Zhou Q."/>
            <person name="Bi G."/>
            <person name="Li C."/>
            <person name="Du R."/>
            <person name="Wang X."/>
            <person name="Sun T."/>
            <person name="Guo L."/>
            <person name="Liang H."/>
            <person name="Lu P."/>
            <person name="Wu Y."/>
            <person name="Zhang Z."/>
            <person name="Ro D.K."/>
            <person name="Shang Y."/>
            <person name="Huang S."/>
            <person name="Yan J."/>
        </authorList>
    </citation>
    <scope>NUCLEOTIDE SEQUENCE [LARGE SCALE GENOMIC DNA]</scope>
    <source>
        <strain evidence="2">Ta-2019</strain>
    </source>
</reference>
<dbReference type="AlphaFoldDB" id="A0AA38CPM8"/>
<gene>
    <name evidence="2" type="ORF">KI387_012865</name>
</gene>
<comment type="caution">
    <text evidence="2">The sequence shown here is derived from an EMBL/GenBank/DDBJ whole genome shotgun (WGS) entry which is preliminary data.</text>
</comment>
<proteinExistence type="predicted"/>
<dbReference type="EMBL" id="JAHRHJ020000009">
    <property type="protein sequence ID" value="KAH9301282.1"/>
    <property type="molecule type" value="Genomic_DNA"/>
</dbReference>
<feature type="compositionally biased region" description="Basic and acidic residues" evidence="1">
    <location>
        <begin position="19"/>
        <end position="36"/>
    </location>
</feature>
<keyword evidence="3" id="KW-1185">Reference proteome</keyword>
<organism evidence="2 3">
    <name type="scientific">Taxus chinensis</name>
    <name type="common">Chinese yew</name>
    <name type="synonym">Taxus wallichiana var. chinensis</name>
    <dbReference type="NCBI Taxonomy" id="29808"/>
    <lineage>
        <taxon>Eukaryota</taxon>
        <taxon>Viridiplantae</taxon>
        <taxon>Streptophyta</taxon>
        <taxon>Embryophyta</taxon>
        <taxon>Tracheophyta</taxon>
        <taxon>Spermatophyta</taxon>
        <taxon>Pinopsida</taxon>
        <taxon>Pinidae</taxon>
        <taxon>Conifers II</taxon>
        <taxon>Cupressales</taxon>
        <taxon>Taxaceae</taxon>
        <taxon>Taxus</taxon>
    </lineage>
</organism>
<feature type="compositionally biased region" description="Polar residues" evidence="1">
    <location>
        <begin position="114"/>
        <end position="124"/>
    </location>
</feature>
<protein>
    <submittedName>
        <fullName evidence="2">Uncharacterized protein</fullName>
    </submittedName>
</protein>